<dbReference type="EMBL" id="AGUE01000044">
    <property type="protein sequence ID" value="EHL01764.1"/>
    <property type="molecule type" value="Genomic_DNA"/>
</dbReference>
<dbReference type="Proteomes" id="UP000005446">
    <property type="component" value="Unassembled WGS sequence"/>
</dbReference>
<name>H0EHX1_GLAL7</name>
<accession>H0EHX1</accession>
<dbReference type="InParanoid" id="H0EHX1"/>
<dbReference type="AlphaFoldDB" id="H0EHX1"/>
<organism evidence="1 2">
    <name type="scientific">Glarea lozoyensis (strain ATCC 74030 / MF5533)</name>
    <dbReference type="NCBI Taxonomy" id="1104152"/>
    <lineage>
        <taxon>Eukaryota</taxon>
        <taxon>Fungi</taxon>
        <taxon>Dikarya</taxon>
        <taxon>Ascomycota</taxon>
        <taxon>Pezizomycotina</taxon>
        <taxon>Leotiomycetes</taxon>
        <taxon>Helotiales</taxon>
        <taxon>Helotiaceae</taxon>
        <taxon>Glarea</taxon>
    </lineage>
</organism>
<protein>
    <submittedName>
        <fullName evidence="1">Uncharacterized protein</fullName>
    </submittedName>
</protein>
<keyword evidence="2" id="KW-1185">Reference proteome</keyword>
<comment type="caution">
    <text evidence="1">The sequence shown here is derived from an EMBL/GenBank/DDBJ whole genome shotgun (WGS) entry which is preliminary data.</text>
</comment>
<evidence type="ECO:0000313" key="2">
    <source>
        <dbReference type="Proteomes" id="UP000005446"/>
    </source>
</evidence>
<evidence type="ECO:0000313" key="1">
    <source>
        <dbReference type="EMBL" id="EHL01764.1"/>
    </source>
</evidence>
<reference evidence="1 2" key="1">
    <citation type="journal article" date="2012" name="Eukaryot. Cell">
        <title>Genome sequence of the fungus Glarea lozoyensis: the first genome sequence of a species from the Helotiaceae family.</title>
        <authorList>
            <person name="Youssar L."/>
            <person name="Gruening B.A."/>
            <person name="Erxleben A."/>
            <person name="Guenther S."/>
            <person name="Huettel W."/>
        </authorList>
    </citation>
    <scope>NUCLEOTIDE SEQUENCE [LARGE SCALE GENOMIC DNA]</scope>
    <source>
        <strain evidence="2">ATCC 74030 / MF5533</strain>
    </source>
</reference>
<dbReference type="HOGENOM" id="CLU_2638289_0_0_1"/>
<gene>
    <name evidence="1" type="ORF">M7I_2114</name>
</gene>
<proteinExistence type="predicted"/>
<sequence length="77" mass="8342">MAVACTVVVVINPVPEEVAYGIEATSLLIAKNTKAQARITRYIRFEVYCLNDLLVSSIGRVSQTLGAYTPSSMSFEA</sequence>